<gene>
    <name evidence="1" type="ORF">KFL_010800020</name>
</gene>
<evidence type="ECO:0000313" key="2">
    <source>
        <dbReference type="Proteomes" id="UP000054558"/>
    </source>
</evidence>
<dbReference type="AlphaFoldDB" id="A0A1Y1IWI6"/>
<protein>
    <submittedName>
        <fullName evidence="1">Uncharacterized protein</fullName>
    </submittedName>
</protein>
<organism evidence="1 2">
    <name type="scientific">Klebsormidium nitens</name>
    <name type="common">Green alga</name>
    <name type="synonym">Ulothrix nitens</name>
    <dbReference type="NCBI Taxonomy" id="105231"/>
    <lineage>
        <taxon>Eukaryota</taxon>
        <taxon>Viridiplantae</taxon>
        <taxon>Streptophyta</taxon>
        <taxon>Klebsormidiophyceae</taxon>
        <taxon>Klebsormidiales</taxon>
        <taxon>Klebsormidiaceae</taxon>
        <taxon>Klebsormidium</taxon>
    </lineage>
</organism>
<keyword evidence="2" id="KW-1185">Reference proteome</keyword>
<evidence type="ECO:0000313" key="1">
    <source>
        <dbReference type="EMBL" id="GAQ92638.1"/>
    </source>
</evidence>
<accession>A0A1Y1IWI6</accession>
<name>A0A1Y1IWI6_KLENI</name>
<reference evidence="1 2" key="1">
    <citation type="journal article" date="2014" name="Nat. Commun.">
        <title>Klebsormidium flaccidum genome reveals primary factors for plant terrestrial adaptation.</title>
        <authorList>
            <person name="Hori K."/>
            <person name="Maruyama F."/>
            <person name="Fujisawa T."/>
            <person name="Togashi T."/>
            <person name="Yamamoto N."/>
            <person name="Seo M."/>
            <person name="Sato S."/>
            <person name="Yamada T."/>
            <person name="Mori H."/>
            <person name="Tajima N."/>
            <person name="Moriyama T."/>
            <person name="Ikeuchi M."/>
            <person name="Watanabe M."/>
            <person name="Wada H."/>
            <person name="Kobayashi K."/>
            <person name="Saito M."/>
            <person name="Masuda T."/>
            <person name="Sasaki-Sekimoto Y."/>
            <person name="Mashiguchi K."/>
            <person name="Awai K."/>
            <person name="Shimojima M."/>
            <person name="Masuda S."/>
            <person name="Iwai M."/>
            <person name="Nobusawa T."/>
            <person name="Narise T."/>
            <person name="Kondo S."/>
            <person name="Saito H."/>
            <person name="Sato R."/>
            <person name="Murakawa M."/>
            <person name="Ihara Y."/>
            <person name="Oshima-Yamada Y."/>
            <person name="Ohtaka K."/>
            <person name="Satoh M."/>
            <person name="Sonobe K."/>
            <person name="Ishii M."/>
            <person name="Ohtani R."/>
            <person name="Kanamori-Sato M."/>
            <person name="Honoki R."/>
            <person name="Miyazaki D."/>
            <person name="Mochizuki H."/>
            <person name="Umetsu J."/>
            <person name="Higashi K."/>
            <person name="Shibata D."/>
            <person name="Kamiya Y."/>
            <person name="Sato N."/>
            <person name="Nakamura Y."/>
            <person name="Tabata S."/>
            <person name="Ida S."/>
            <person name="Kurokawa K."/>
            <person name="Ohta H."/>
        </authorList>
    </citation>
    <scope>NUCLEOTIDE SEQUENCE [LARGE SCALE GENOMIC DNA]</scope>
    <source>
        <strain evidence="1 2">NIES-2285</strain>
    </source>
</reference>
<proteinExistence type="predicted"/>
<dbReference type="EMBL" id="DF238029">
    <property type="protein sequence ID" value="GAQ92638.1"/>
    <property type="molecule type" value="Genomic_DNA"/>
</dbReference>
<dbReference type="Proteomes" id="UP000054558">
    <property type="component" value="Unassembled WGS sequence"/>
</dbReference>
<sequence>MTSSASPQLWKGDGGCFVCLERHANESQSCGKSFVSKQALEGHRKRTGCEPWKLPSDRAPSKYRGMGPEAARQLKPVSDRAAVSKYRTTLEGERAVHRARHIAKYRLMACSAVPSPPMPKVPAYVRPPISWLLADAEVFPWELKEKFDRGEIVLSHATWSLRFHPDKVQQRRSGEHLRRFVEHFTGSADGLDPEQAKACYATELFAPLNDERFKLGQSAQKAGGMLWRAWLSVECALIDDYSEYLVEFEDYLAKVKQATEGVERARESRKELTVQQYTKHVTRLFQGFKRQQDFNNLEWIRDADGIIEYFQDTYPEKLSMQATGITPLLVVCKKQFSNDKRLYERYYERYTAVRKLMDELKPPPQYLTEREASNWKTLDQINERRVELQRHVNRKILHKKPEELTIEDKIVLIRHLILSLYTYSPALRNDFSECPIIRFEDIGSAEARELMSGSGNYMLEYEKGRFRLVLKDFKTVKHHRETSIDMPQRSCNVIAESLQVFPRKYLLSRMRSPDQPMSRNYLTKFCSTGLFKDAAVGSCLLRKICVSNAMKDAPSLRERDELAQQMLHSASIAQRVYEKHYMPDGSRIKF</sequence>